<dbReference type="Proteomes" id="UP000093000">
    <property type="component" value="Unassembled WGS sequence"/>
</dbReference>
<name>A0A1C7NN70_9FUNG</name>
<feature type="chain" id="PRO_5008889805" evidence="2">
    <location>
        <begin position="20"/>
        <end position="254"/>
    </location>
</feature>
<evidence type="ECO:0000256" key="2">
    <source>
        <dbReference type="SAM" id="SignalP"/>
    </source>
</evidence>
<sequence>MKLILSALLVLGFSQFCAAAAANQDEMRVEVFIPERLGDPYLACFDISDCGYPCVPLSFAGESVNPSTPTKSLCMGDSNVRAPTLTAYATLDDGNTLDHLRVSGYPLDIKCRRGEDFQSGSAYYCGINIGQDSTTTTTTTTTTTAATTTTTDTPTCSNKDAFFGKKRGSGYNGDCCKTQADCKEECIKGKCNGPKRVTTKPSSTTKAPSTTKPTQTPSVCKAGYRGKKKGNGPKGACCSTQKDCKEDCIKGKCN</sequence>
<feature type="signal peptide" evidence="2">
    <location>
        <begin position="1"/>
        <end position="19"/>
    </location>
</feature>
<dbReference type="EMBL" id="LUGH01000072">
    <property type="protein sequence ID" value="OBZ89916.1"/>
    <property type="molecule type" value="Genomic_DNA"/>
</dbReference>
<comment type="caution">
    <text evidence="3">The sequence shown here is derived from an EMBL/GenBank/DDBJ whole genome shotgun (WGS) entry which is preliminary data.</text>
</comment>
<keyword evidence="4" id="KW-1185">Reference proteome</keyword>
<keyword evidence="2" id="KW-0732">Signal</keyword>
<proteinExistence type="predicted"/>
<dbReference type="InParanoid" id="A0A1C7NN70"/>
<feature type="compositionally biased region" description="Low complexity" evidence="1">
    <location>
        <begin position="199"/>
        <end position="218"/>
    </location>
</feature>
<feature type="region of interest" description="Disordered" evidence="1">
    <location>
        <begin position="196"/>
        <end position="218"/>
    </location>
</feature>
<accession>A0A1C7NN70</accession>
<dbReference type="AlphaFoldDB" id="A0A1C7NN70"/>
<reference evidence="3 4" key="1">
    <citation type="submission" date="2016-03" db="EMBL/GenBank/DDBJ databases">
        <title>Choanephora cucurbitarum.</title>
        <authorList>
            <person name="Min B."/>
            <person name="Park H."/>
            <person name="Park J.-H."/>
            <person name="Shin H.-D."/>
            <person name="Choi I.-G."/>
        </authorList>
    </citation>
    <scope>NUCLEOTIDE SEQUENCE [LARGE SCALE GENOMIC DNA]</scope>
    <source>
        <strain evidence="3 4">KUS-F28377</strain>
    </source>
</reference>
<evidence type="ECO:0000313" key="4">
    <source>
        <dbReference type="Proteomes" id="UP000093000"/>
    </source>
</evidence>
<evidence type="ECO:0000313" key="3">
    <source>
        <dbReference type="EMBL" id="OBZ89916.1"/>
    </source>
</evidence>
<gene>
    <name evidence="3" type="ORF">A0J61_02040</name>
</gene>
<evidence type="ECO:0000256" key="1">
    <source>
        <dbReference type="SAM" id="MobiDB-lite"/>
    </source>
</evidence>
<dbReference type="OrthoDB" id="2267457at2759"/>
<protein>
    <submittedName>
        <fullName evidence="3">Uncharacterized protein</fullName>
    </submittedName>
</protein>
<organism evidence="3 4">
    <name type="scientific">Choanephora cucurbitarum</name>
    <dbReference type="NCBI Taxonomy" id="101091"/>
    <lineage>
        <taxon>Eukaryota</taxon>
        <taxon>Fungi</taxon>
        <taxon>Fungi incertae sedis</taxon>
        <taxon>Mucoromycota</taxon>
        <taxon>Mucoromycotina</taxon>
        <taxon>Mucoromycetes</taxon>
        <taxon>Mucorales</taxon>
        <taxon>Mucorineae</taxon>
        <taxon>Choanephoraceae</taxon>
        <taxon>Choanephoroideae</taxon>
        <taxon>Choanephora</taxon>
    </lineage>
</organism>